<gene>
    <name evidence="1" type="ORF">AB5J58_28730</name>
</gene>
<dbReference type="RefSeq" id="WP_369189659.1">
    <property type="nucleotide sequence ID" value="NZ_CP163431.1"/>
</dbReference>
<evidence type="ECO:0000313" key="1">
    <source>
        <dbReference type="EMBL" id="XDQ03895.1"/>
    </source>
</evidence>
<accession>A0AB39MBV1</accession>
<dbReference type="EMBL" id="CP163431">
    <property type="protein sequence ID" value="XDQ03895.1"/>
    <property type="molecule type" value="Genomic_DNA"/>
</dbReference>
<organism evidence="1">
    <name type="scientific">Streptomyces sp. R08</name>
    <dbReference type="NCBI Taxonomy" id="3238624"/>
    <lineage>
        <taxon>Bacteria</taxon>
        <taxon>Bacillati</taxon>
        <taxon>Actinomycetota</taxon>
        <taxon>Actinomycetes</taxon>
        <taxon>Kitasatosporales</taxon>
        <taxon>Streptomycetaceae</taxon>
        <taxon>Streptomyces</taxon>
    </lineage>
</organism>
<name>A0AB39MBV1_9ACTN</name>
<sequence>MMTSTTTLAIGTSAGTLLLTTTSALVMGLFAGLSHRHQRQFFAWTRKIRRRDETNTDFDKPAEWLGDLYKAQCGLIRKPCVAGDFAEVSSIGNMIEGITDHTEALRLELTKVVECVKGYVATALPEPGPVTRITVPYHRSQLTLAMHQEAARGELVRAILAAQKRIKDLRRS</sequence>
<reference evidence="1" key="1">
    <citation type="submission" date="2024-07" db="EMBL/GenBank/DDBJ databases">
        <authorList>
            <person name="Yu S.T."/>
        </authorList>
    </citation>
    <scope>NUCLEOTIDE SEQUENCE</scope>
    <source>
        <strain evidence="1">R08</strain>
    </source>
</reference>
<proteinExistence type="predicted"/>
<dbReference type="AlphaFoldDB" id="A0AB39MBV1"/>
<protein>
    <submittedName>
        <fullName evidence="1">Uncharacterized protein</fullName>
    </submittedName>
</protein>